<evidence type="ECO:0000313" key="2">
    <source>
        <dbReference type="Proteomes" id="UP001501011"/>
    </source>
</evidence>
<gene>
    <name evidence="1" type="ORF">GCM10023151_19620</name>
</gene>
<name>A0ABP8IN27_9GAMM</name>
<reference evidence="2" key="1">
    <citation type="journal article" date="2019" name="Int. J. Syst. Evol. Microbiol.">
        <title>The Global Catalogue of Microorganisms (GCM) 10K type strain sequencing project: providing services to taxonomists for standard genome sequencing and annotation.</title>
        <authorList>
            <consortium name="The Broad Institute Genomics Platform"/>
            <consortium name="The Broad Institute Genome Sequencing Center for Infectious Disease"/>
            <person name="Wu L."/>
            <person name="Ma J."/>
        </authorList>
    </citation>
    <scope>NUCLEOTIDE SEQUENCE [LARGE SCALE GENOMIC DNA]</scope>
    <source>
        <strain evidence="2">JCM 17728</strain>
    </source>
</reference>
<organism evidence="1 2">
    <name type="scientific">Kangiella marina</name>
    <dbReference type="NCBI Taxonomy" id="1079178"/>
    <lineage>
        <taxon>Bacteria</taxon>
        <taxon>Pseudomonadati</taxon>
        <taxon>Pseudomonadota</taxon>
        <taxon>Gammaproteobacteria</taxon>
        <taxon>Kangiellales</taxon>
        <taxon>Kangiellaceae</taxon>
        <taxon>Kangiella</taxon>
    </lineage>
</organism>
<accession>A0ABP8IN27</accession>
<keyword evidence="2" id="KW-1185">Reference proteome</keyword>
<proteinExistence type="predicted"/>
<dbReference type="Proteomes" id="UP001501011">
    <property type="component" value="Unassembled WGS sequence"/>
</dbReference>
<sequence>MITLINFGLLTNAPNSCAIDATKNARSVIQAPKLMIKPRLKTITSGGVVEKCLKASPIEDIATYPESEDKTMSTTIPK</sequence>
<dbReference type="EMBL" id="BAABFV010000002">
    <property type="protein sequence ID" value="GAA4363945.1"/>
    <property type="molecule type" value="Genomic_DNA"/>
</dbReference>
<protein>
    <submittedName>
        <fullName evidence="1">Uncharacterized protein</fullName>
    </submittedName>
</protein>
<evidence type="ECO:0000313" key="1">
    <source>
        <dbReference type="EMBL" id="GAA4363945.1"/>
    </source>
</evidence>
<comment type="caution">
    <text evidence="1">The sequence shown here is derived from an EMBL/GenBank/DDBJ whole genome shotgun (WGS) entry which is preliminary data.</text>
</comment>